<keyword evidence="3" id="KW-0808">Transferase</keyword>
<feature type="non-terminal residue" evidence="3">
    <location>
        <position position="1"/>
    </location>
</feature>
<keyword evidence="1" id="KW-0728">SH3 domain</keyword>
<organism evidence="3 4">
    <name type="scientific">Eumeta variegata</name>
    <name type="common">Bagworm moth</name>
    <name type="synonym">Eumeta japonica</name>
    <dbReference type="NCBI Taxonomy" id="151549"/>
    <lineage>
        <taxon>Eukaryota</taxon>
        <taxon>Metazoa</taxon>
        <taxon>Ecdysozoa</taxon>
        <taxon>Arthropoda</taxon>
        <taxon>Hexapoda</taxon>
        <taxon>Insecta</taxon>
        <taxon>Pterygota</taxon>
        <taxon>Neoptera</taxon>
        <taxon>Endopterygota</taxon>
        <taxon>Lepidoptera</taxon>
        <taxon>Glossata</taxon>
        <taxon>Ditrysia</taxon>
        <taxon>Tineoidea</taxon>
        <taxon>Psychidae</taxon>
        <taxon>Oiketicinae</taxon>
        <taxon>Eumeta</taxon>
    </lineage>
</organism>
<comment type="caution">
    <text evidence="3">The sequence shown here is derived from an EMBL/GenBank/DDBJ whole genome shotgun (WGS) entry which is preliminary data.</text>
</comment>
<feature type="domain" description="SH3" evidence="2">
    <location>
        <begin position="59"/>
        <end position="87"/>
    </location>
</feature>
<dbReference type="SUPFAM" id="SSF50044">
    <property type="entry name" value="SH3-domain"/>
    <property type="match status" value="1"/>
</dbReference>
<dbReference type="InterPro" id="IPR001452">
    <property type="entry name" value="SH3_domain"/>
</dbReference>
<gene>
    <name evidence="3" type="primary">Btk29A</name>
    <name evidence="3" type="ORF">EVAR_70955_1</name>
</gene>
<evidence type="ECO:0000256" key="1">
    <source>
        <dbReference type="ARBA" id="ARBA00022443"/>
    </source>
</evidence>
<dbReference type="AlphaFoldDB" id="A0A4C1T389"/>
<dbReference type="Pfam" id="PF00018">
    <property type="entry name" value="SH3_1"/>
    <property type="match status" value="1"/>
</dbReference>
<keyword evidence="4" id="KW-1185">Reference proteome</keyword>
<dbReference type="STRING" id="151549.A0A4C1T389"/>
<evidence type="ECO:0000259" key="2">
    <source>
        <dbReference type="Pfam" id="PF00018"/>
    </source>
</evidence>
<dbReference type="InterPro" id="IPR036028">
    <property type="entry name" value="SH3-like_dom_sf"/>
</dbReference>
<dbReference type="EMBL" id="BGZK01004373">
    <property type="protein sequence ID" value="GBP08604.1"/>
    <property type="molecule type" value="Genomic_DNA"/>
</dbReference>
<dbReference type="OrthoDB" id="28230at2759"/>
<dbReference type="Gene3D" id="2.30.30.40">
    <property type="entry name" value="SH3 Domains"/>
    <property type="match status" value="1"/>
</dbReference>
<accession>A0A4C1T389</accession>
<sequence>ALEVRPLRFHNAVLVQIIPPQPVNLVCTIIVLAAWEVQRPPPLHPRWYTNSGTPNSKLKNAEYEVIDDSQEHWWKVKDMGNVGYIPSNYVKPKLYWA</sequence>
<evidence type="ECO:0000313" key="4">
    <source>
        <dbReference type="Proteomes" id="UP000299102"/>
    </source>
</evidence>
<dbReference type="GO" id="GO:0016301">
    <property type="term" value="F:kinase activity"/>
    <property type="evidence" value="ECO:0007669"/>
    <property type="project" value="UniProtKB-KW"/>
</dbReference>
<reference evidence="3 4" key="1">
    <citation type="journal article" date="2019" name="Commun. Biol.">
        <title>The bagworm genome reveals a unique fibroin gene that provides high tensile strength.</title>
        <authorList>
            <person name="Kono N."/>
            <person name="Nakamura H."/>
            <person name="Ohtoshi R."/>
            <person name="Tomita M."/>
            <person name="Numata K."/>
            <person name="Arakawa K."/>
        </authorList>
    </citation>
    <scope>NUCLEOTIDE SEQUENCE [LARGE SCALE GENOMIC DNA]</scope>
</reference>
<proteinExistence type="predicted"/>
<protein>
    <submittedName>
        <fullName evidence="3">Tyrosine-protein kinase Btk29A</fullName>
    </submittedName>
</protein>
<name>A0A4C1T389_EUMVA</name>
<dbReference type="Proteomes" id="UP000299102">
    <property type="component" value="Unassembled WGS sequence"/>
</dbReference>
<evidence type="ECO:0000313" key="3">
    <source>
        <dbReference type="EMBL" id="GBP08604.1"/>
    </source>
</evidence>
<keyword evidence="3" id="KW-0418">Kinase</keyword>